<proteinExistence type="predicted"/>
<dbReference type="EMBL" id="JAWDJT010000008">
    <property type="protein sequence ID" value="MDU0371213.1"/>
    <property type="molecule type" value="Genomic_DNA"/>
</dbReference>
<evidence type="ECO:0000256" key="1">
    <source>
        <dbReference type="SAM" id="MobiDB-lite"/>
    </source>
</evidence>
<name>A0ABU3TIL6_9BACT</name>
<organism evidence="2 3">
    <name type="scientific">Hymenobacter endophyticus</name>
    <dbReference type="NCBI Taxonomy" id="3076335"/>
    <lineage>
        <taxon>Bacteria</taxon>
        <taxon>Pseudomonadati</taxon>
        <taxon>Bacteroidota</taxon>
        <taxon>Cytophagia</taxon>
        <taxon>Cytophagales</taxon>
        <taxon>Hymenobacteraceae</taxon>
        <taxon>Hymenobacter</taxon>
    </lineage>
</organism>
<evidence type="ECO:0000313" key="2">
    <source>
        <dbReference type="EMBL" id="MDU0371213.1"/>
    </source>
</evidence>
<protein>
    <submittedName>
        <fullName evidence="2">Uncharacterized protein</fullName>
    </submittedName>
</protein>
<feature type="region of interest" description="Disordered" evidence="1">
    <location>
        <begin position="1"/>
        <end position="68"/>
    </location>
</feature>
<sequence>MAQQPQEPAQEQPETAKTPETTQEQLSQDSGAGIRGGYGNSDQTNGLEGGAASPQENSAPAADSDQQK</sequence>
<evidence type="ECO:0000313" key="3">
    <source>
        <dbReference type="Proteomes" id="UP001250698"/>
    </source>
</evidence>
<comment type="caution">
    <text evidence="2">The sequence shown here is derived from an EMBL/GenBank/DDBJ whole genome shotgun (WGS) entry which is preliminary data.</text>
</comment>
<accession>A0ABU3TIL6</accession>
<dbReference type="RefSeq" id="WP_315998680.1">
    <property type="nucleotide sequence ID" value="NZ_JAWDJT010000008.1"/>
</dbReference>
<gene>
    <name evidence="2" type="ORF">ROI90_12470</name>
</gene>
<feature type="compositionally biased region" description="Polar residues" evidence="1">
    <location>
        <begin position="18"/>
        <end position="30"/>
    </location>
</feature>
<keyword evidence="3" id="KW-1185">Reference proteome</keyword>
<feature type="compositionally biased region" description="Low complexity" evidence="1">
    <location>
        <begin position="1"/>
        <end position="16"/>
    </location>
</feature>
<dbReference type="Proteomes" id="UP001250698">
    <property type="component" value="Unassembled WGS sequence"/>
</dbReference>
<reference evidence="2 3" key="1">
    <citation type="submission" date="2023-10" db="EMBL/GenBank/DDBJ databases">
        <title>Hymenobacter endophyticus sp. nov., an isolate from the leaf tissues of wheat.</title>
        <authorList>
            <person name="Dai Y."/>
        </authorList>
    </citation>
    <scope>NUCLEOTIDE SEQUENCE [LARGE SCALE GENOMIC DNA]</scope>
    <source>
        <strain evidence="2 3">ZK17L-C2</strain>
    </source>
</reference>